<dbReference type="SUPFAM" id="SSF49348">
    <property type="entry name" value="Clathrin adaptor appendage domain"/>
    <property type="match status" value="1"/>
</dbReference>
<evidence type="ECO:0000256" key="6">
    <source>
        <dbReference type="ARBA" id="ARBA00029433"/>
    </source>
</evidence>
<dbReference type="AlphaFoldDB" id="A0A7R8WID0"/>
<dbReference type="InterPro" id="IPR002553">
    <property type="entry name" value="Clathrin/coatomer_adapt-like_N"/>
</dbReference>
<dbReference type="Gene3D" id="1.25.10.10">
    <property type="entry name" value="Leucine-rich Repeat Variant"/>
    <property type="match status" value="1"/>
</dbReference>
<dbReference type="PANTHER" id="PTHR22780">
    <property type="entry name" value="ADAPTIN, ALPHA/GAMMA/EPSILON"/>
    <property type="match status" value="1"/>
</dbReference>
<evidence type="ECO:0000313" key="8">
    <source>
        <dbReference type="EMBL" id="CAD7232292.1"/>
    </source>
</evidence>
<evidence type="ECO:0000256" key="4">
    <source>
        <dbReference type="ARBA" id="ARBA00023034"/>
    </source>
</evidence>
<accession>A0A7R8WID0</accession>
<dbReference type="SUPFAM" id="SSF48371">
    <property type="entry name" value="ARM repeat"/>
    <property type="match status" value="1"/>
</dbReference>
<keyword evidence="5" id="KW-0472">Membrane</keyword>
<dbReference type="InterPro" id="IPR008152">
    <property type="entry name" value="Clathrin_a/b/g-adaptin_app_Ig"/>
</dbReference>
<protein>
    <submittedName>
        <fullName evidence="8">Uncharacterized protein</fullName>
    </submittedName>
</protein>
<dbReference type="GO" id="GO:0016192">
    <property type="term" value="P:vesicle-mediated transport"/>
    <property type="evidence" value="ECO:0007669"/>
    <property type="project" value="InterPro"/>
</dbReference>
<dbReference type="OrthoDB" id="28053at2759"/>
<dbReference type="InterPro" id="IPR011989">
    <property type="entry name" value="ARM-like"/>
</dbReference>
<dbReference type="SMART" id="SM00809">
    <property type="entry name" value="Alpha_adaptinC2"/>
    <property type="match status" value="1"/>
</dbReference>
<dbReference type="GO" id="GO:0006886">
    <property type="term" value="P:intracellular protein transport"/>
    <property type="evidence" value="ECO:0007669"/>
    <property type="project" value="InterPro"/>
</dbReference>
<evidence type="ECO:0000256" key="5">
    <source>
        <dbReference type="ARBA" id="ARBA00023136"/>
    </source>
</evidence>
<dbReference type="Pfam" id="PF01602">
    <property type="entry name" value="Adaptin_N"/>
    <property type="match status" value="1"/>
</dbReference>
<feature type="compositionally biased region" description="Pro residues" evidence="7">
    <location>
        <begin position="320"/>
        <end position="331"/>
    </location>
</feature>
<organism evidence="8">
    <name type="scientific">Cyprideis torosa</name>
    <dbReference type="NCBI Taxonomy" id="163714"/>
    <lineage>
        <taxon>Eukaryota</taxon>
        <taxon>Metazoa</taxon>
        <taxon>Ecdysozoa</taxon>
        <taxon>Arthropoda</taxon>
        <taxon>Crustacea</taxon>
        <taxon>Oligostraca</taxon>
        <taxon>Ostracoda</taxon>
        <taxon>Podocopa</taxon>
        <taxon>Podocopida</taxon>
        <taxon>Cytherocopina</taxon>
        <taxon>Cytheroidea</taxon>
        <taxon>Cytherideidae</taxon>
        <taxon>Cyprideis</taxon>
    </lineage>
</organism>
<dbReference type="EMBL" id="OB664472">
    <property type="protein sequence ID" value="CAD7232292.1"/>
    <property type="molecule type" value="Genomic_DNA"/>
</dbReference>
<evidence type="ECO:0000256" key="7">
    <source>
        <dbReference type="SAM" id="MobiDB-lite"/>
    </source>
</evidence>
<reference evidence="8" key="1">
    <citation type="submission" date="2020-11" db="EMBL/GenBank/DDBJ databases">
        <authorList>
            <person name="Tran Van P."/>
        </authorList>
    </citation>
    <scope>NUCLEOTIDE SEQUENCE</scope>
</reference>
<dbReference type="InterPro" id="IPR013041">
    <property type="entry name" value="Clathrin_app_Ig-like_sf"/>
</dbReference>
<comment type="subcellular location">
    <subcellularLocation>
        <location evidence="6">Endomembrane system</location>
        <topology evidence="6">Peripheral membrane protein</topology>
        <orientation evidence="6">Cytoplasmic side</orientation>
    </subcellularLocation>
    <subcellularLocation>
        <location evidence="1">Golgi apparatus</location>
    </subcellularLocation>
</comment>
<evidence type="ECO:0000256" key="3">
    <source>
        <dbReference type="ARBA" id="ARBA00022927"/>
    </source>
</evidence>
<dbReference type="InterPro" id="IPR050840">
    <property type="entry name" value="Adaptor_Complx_Large_Subunit"/>
</dbReference>
<feature type="non-terminal residue" evidence="8">
    <location>
        <position position="549"/>
    </location>
</feature>
<keyword evidence="2" id="KW-0813">Transport</keyword>
<name>A0A7R8WID0_9CRUS</name>
<dbReference type="GO" id="GO:0005794">
    <property type="term" value="C:Golgi apparatus"/>
    <property type="evidence" value="ECO:0007669"/>
    <property type="project" value="UniProtKB-SubCell"/>
</dbReference>
<feature type="region of interest" description="Disordered" evidence="7">
    <location>
        <begin position="314"/>
        <end position="336"/>
    </location>
</feature>
<dbReference type="InterPro" id="IPR016024">
    <property type="entry name" value="ARM-type_fold"/>
</dbReference>
<dbReference type="PROSITE" id="PS50180">
    <property type="entry name" value="GAE"/>
    <property type="match status" value="1"/>
</dbReference>
<evidence type="ECO:0000256" key="2">
    <source>
        <dbReference type="ARBA" id="ARBA00022448"/>
    </source>
</evidence>
<evidence type="ECO:0000256" key="1">
    <source>
        <dbReference type="ARBA" id="ARBA00004555"/>
    </source>
</evidence>
<keyword evidence="3" id="KW-0653">Protein transport</keyword>
<dbReference type="InterPro" id="IPR008153">
    <property type="entry name" value="GAE_dom"/>
</dbReference>
<keyword evidence="4" id="KW-0333">Golgi apparatus</keyword>
<proteinExistence type="predicted"/>
<gene>
    <name evidence="8" type="ORF">CTOB1V02_LOCUS10129</name>
</gene>
<dbReference type="Gene3D" id="2.60.40.1230">
    <property type="match status" value="1"/>
</dbReference>
<feature type="region of interest" description="Disordered" evidence="7">
    <location>
        <begin position="408"/>
        <end position="427"/>
    </location>
</feature>
<dbReference type="GO" id="GO:0030117">
    <property type="term" value="C:membrane coat"/>
    <property type="evidence" value="ECO:0007669"/>
    <property type="project" value="InterPro"/>
</dbReference>
<sequence>FAQVATNTETSNKNVGNAILYETVLTIMDINSESGLRVLAVNILGRFLLNSDKNIRYVALNTLLKTVQGDVTAVQRHRGTILGCLKDTDVSIQRRALDLSFALVNATNIRSIIEDLIVFLRETTDRDFKMSCSGRIVSVADKFAPNRQWHLDVLLDVLKAAGDHVREDAIAHTIQLLSESDEPLRRHCVQSLWKALQENPGQPLIQVAVWSLGEHGELLQDMENASPDQVLDVYRKILYSRHSSIATKEFALTSLMKLSTRYPPTVTPAIRDIISSFGCHLDVELQQRGVEFTSLFRSYDHLRSALLERIPVIQTKPKSSSPPNPSMPNGPPVKATTESEIDLLDSEDIGGISGTSDSVATDDPNVLIRIMEGTNMLNSPPSTTASSSVAPTENILDWLSDLPSTNQVTGAPPTTNQMTAPPPQAPPTQTLTAYDRHGLRIDFVAYRDPVDSQTLVVESTVQNTNLLSPVTEFLLQAAVPKAFQLQILVPSGSEIPAAGGKPISQVIKVTRSNSTTSPPLRMRLKVSFSLDGKPITDQAEVSGFRADLW</sequence>
<dbReference type="Pfam" id="PF02883">
    <property type="entry name" value="Alpha_adaptinC2"/>
    <property type="match status" value="1"/>
</dbReference>